<dbReference type="RefSeq" id="WP_379881624.1">
    <property type="nucleotide sequence ID" value="NZ_JBHPON010000002.1"/>
</dbReference>
<evidence type="ECO:0000256" key="1">
    <source>
        <dbReference type="SAM" id="Phobius"/>
    </source>
</evidence>
<comment type="caution">
    <text evidence="2">The sequence shown here is derived from an EMBL/GenBank/DDBJ whole genome shotgun (WGS) entry which is preliminary data.</text>
</comment>
<evidence type="ECO:0000313" key="3">
    <source>
        <dbReference type="Proteomes" id="UP001596116"/>
    </source>
</evidence>
<keyword evidence="1" id="KW-0472">Membrane</keyword>
<evidence type="ECO:0000313" key="2">
    <source>
        <dbReference type="EMBL" id="MFC6037132.1"/>
    </source>
</evidence>
<keyword evidence="3" id="KW-1185">Reference proteome</keyword>
<organism evidence="2 3">
    <name type="scientific">Hyphococcus aureus</name>
    <dbReference type="NCBI Taxonomy" id="2666033"/>
    <lineage>
        <taxon>Bacteria</taxon>
        <taxon>Pseudomonadati</taxon>
        <taxon>Pseudomonadota</taxon>
        <taxon>Alphaproteobacteria</taxon>
        <taxon>Parvularculales</taxon>
        <taxon>Parvularculaceae</taxon>
        <taxon>Hyphococcus</taxon>
    </lineage>
</organism>
<name>A0ABW1L3N7_9PROT</name>
<reference evidence="2 3" key="1">
    <citation type="submission" date="2024-09" db="EMBL/GenBank/DDBJ databases">
        <authorList>
            <person name="Zhang Z.-H."/>
        </authorList>
    </citation>
    <scope>NUCLEOTIDE SEQUENCE [LARGE SCALE GENOMIC DNA]</scope>
    <source>
        <strain evidence="2 3">HHTR114</strain>
    </source>
</reference>
<keyword evidence="1" id="KW-1133">Transmembrane helix</keyword>
<dbReference type="EMBL" id="JBHPON010000002">
    <property type="protein sequence ID" value="MFC6037132.1"/>
    <property type="molecule type" value="Genomic_DNA"/>
</dbReference>
<accession>A0ABW1L3N7</accession>
<proteinExistence type="predicted"/>
<dbReference type="Proteomes" id="UP001596116">
    <property type="component" value="Unassembled WGS sequence"/>
</dbReference>
<gene>
    <name evidence="2" type="ORF">ACFMB1_16370</name>
</gene>
<keyword evidence="1" id="KW-0812">Transmembrane</keyword>
<feature type="transmembrane region" description="Helical" evidence="1">
    <location>
        <begin position="80"/>
        <end position="99"/>
    </location>
</feature>
<sequence length="124" mass="13494">MSRFELPEGVPADNEGLKAKARYAAPDMATPDFAKPAADFSRVVVVVDEEDDEEGVSDIVVKKETDDEDDAAIELPMPPMPWLIAGSAAVALVALAFIISNDRVEPQPYCSQQPDWNQYNCIPG</sequence>
<protein>
    <submittedName>
        <fullName evidence="2">Uncharacterized protein</fullName>
    </submittedName>
</protein>